<evidence type="ECO:0000313" key="1">
    <source>
        <dbReference type="EMBL" id="BDP43804.1"/>
    </source>
</evidence>
<dbReference type="EMBL" id="AP026561">
    <property type="protein sequence ID" value="BDP43804.1"/>
    <property type="molecule type" value="Genomic_DNA"/>
</dbReference>
<proteinExistence type="predicted"/>
<sequence length="107" mass="12191">MEVRLLHTYEGHDDREKCSVSEARFKDPAASGTWRLVVNHEASLNSPLFGFEVECADALLDLELWNLHIDTPSPRQRSRLQQIALFPEWLGRLCVSGWPEEVALDSS</sequence>
<dbReference type="RefSeq" id="WP_264777648.1">
    <property type="nucleotide sequence ID" value="NZ_AP026561.1"/>
</dbReference>
<keyword evidence="1" id="KW-0614">Plasmid</keyword>
<accession>A0ABN6RLP8</accession>
<protein>
    <submittedName>
        <fullName evidence="1">Uncharacterized protein</fullName>
    </submittedName>
</protein>
<name>A0ABN6RLP8_9DEIO</name>
<evidence type="ECO:0000313" key="2">
    <source>
        <dbReference type="Proteomes" id="UP001064971"/>
    </source>
</evidence>
<dbReference type="Proteomes" id="UP001064971">
    <property type="component" value="Plasmid pDAETH-1"/>
</dbReference>
<keyword evidence="2" id="KW-1185">Reference proteome</keyword>
<reference evidence="1" key="1">
    <citation type="submission" date="2022-07" db="EMBL/GenBank/DDBJ databases">
        <title>Complete Genome Sequence of the Radioresistant Bacterium Deinococcus aetherius ST0316, Isolated from the Air Dust collected in Lower Stratosphere above Japan.</title>
        <authorList>
            <person name="Satoh K."/>
            <person name="Hagiwara K."/>
            <person name="Katsumata K."/>
            <person name="Kubo A."/>
            <person name="Yokobori S."/>
            <person name="Yamagishi A."/>
            <person name="Oono Y."/>
            <person name="Narumi I."/>
        </authorList>
    </citation>
    <scope>NUCLEOTIDE SEQUENCE</scope>
    <source>
        <strain evidence="1">ST0316</strain>
        <plasmid evidence="1">pDAETH-1</plasmid>
    </source>
</reference>
<geneLocation type="plasmid" evidence="1 2">
    <name>pDAETH-1</name>
</geneLocation>
<organism evidence="1 2">
    <name type="scientific">Deinococcus aetherius</name>
    <dbReference type="NCBI Taxonomy" id="200252"/>
    <lineage>
        <taxon>Bacteria</taxon>
        <taxon>Thermotogati</taxon>
        <taxon>Deinococcota</taxon>
        <taxon>Deinococci</taxon>
        <taxon>Deinococcales</taxon>
        <taxon>Deinococcaceae</taxon>
        <taxon>Deinococcus</taxon>
    </lineage>
</organism>
<gene>
    <name evidence="1" type="ORF">DAETH_37730</name>
</gene>